<comment type="caution">
    <text evidence="2">The sequence shown here is derived from an EMBL/GenBank/DDBJ whole genome shotgun (WGS) entry which is preliminary data.</text>
</comment>
<evidence type="ECO:0000256" key="1">
    <source>
        <dbReference type="SAM" id="MobiDB-lite"/>
    </source>
</evidence>
<dbReference type="Proteomes" id="UP001501138">
    <property type="component" value="Unassembled WGS sequence"/>
</dbReference>
<feature type="compositionally biased region" description="Basic residues" evidence="1">
    <location>
        <begin position="1"/>
        <end position="12"/>
    </location>
</feature>
<accession>A0ABN2JXR0</accession>
<evidence type="ECO:0000313" key="2">
    <source>
        <dbReference type="EMBL" id="GAA1742868.1"/>
    </source>
</evidence>
<organism evidence="2 3">
    <name type="scientific">Isoptericola hypogeus</name>
    <dbReference type="NCBI Taxonomy" id="300179"/>
    <lineage>
        <taxon>Bacteria</taxon>
        <taxon>Bacillati</taxon>
        <taxon>Actinomycetota</taxon>
        <taxon>Actinomycetes</taxon>
        <taxon>Micrococcales</taxon>
        <taxon>Promicromonosporaceae</taxon>
        <taxon>Isoptericola</taxon>
    </lineage>
</organism>
<name>A0ABN2JXR0_9MICO</name>
<dbReference type="EMBL" id="BAAAPM010000031">
    <property type="protein sequence ID" value="GAA1742868.1"/>
    <property type="molecule type" value="Genomic_DNA"/>
</dbReference>
<reference evidence="2 3" key="1">
    <citation type="journal article" date="2019" name="Int. J. Syst. Evol. Microbiol.">
        <title>The Global Catalogue of Microorganisms (GCM) 10K type strain sequencing project: providing services to taxonomists for standard genome sequencing and annotation.</title>
        <authorList>
            <consortium name="The Broad Institute Genomics Platform"/>
            <consortium name="The Broad Institute Genome Sequencing Center for Infectious Disease"/>
            <person name="Wu L."/>
            <person name="Ma J."/>
        </authorList>
    </citation>
    <scope>NUCLEOTIDE SEQUENCE [LARGE SCALE GENOMIC DNA]</scope>
    <source>
        <strain evidence="2 3">JCM 15589</strain>
    </source>
</reference>
<gene>
    <name evidence="2" type="ORF">GCM10009809_42080</name>
</gene>
<sequence length="56" mass="6381">MRVRMPRRHQRRGVPVSDEPRTPQGLTEAQTAALDRIADALLEVAAAIRHHHEEHP</sequence>
<keyword evidence="3" id="KW-1185">Reference proteome</keyword>
<proteinExistence type="predicted"/>
<evidence type="ECO:0008006" key="4">
    <source>
        <dbReference type="Google" id="ProtNLM"/>
    </source>
</evidence>
<feature type="region of interest" description="Disordered" evidence="1">
    <location>
        <begin position="1"/>
        <end position="26"/>
    </location>
</feature>
<evidence type="ECO:0000313" key="3">
    <source>
        <dbReference type="Proteomes" id="UP001501138"/>
    </source>
</evidence>
<protein>
    <recommendedName>
        <fullName evidence="4">MarR family transcriptional regulator</fullName>
    </recommendedName>
</protein>